<dbReference type="GO" id="GO:0008046">
    <property type="term" value="F:axon guidance receptor activity"/>
    <property type="evidence" value="ECO:0007669"/>
    <property type="project" value="TreeGrafter"/>
</dbReference>
<dbReference type="GO" id="GO:0007156">
    <property type="term" value="P:homophilic cell adhesion via plasma membrane adhesion molecules"/>
    <property type="evidence" value="ECO:0007669"/>
    <property type="project" value="TreeGrafter"/>
</dbReference>
<dbReference type="OrthoDB" id="6019866at2759"/>
<dbReference type="PANTHER" id="PTHR45080">
    <property type="entry name" value="CONTACTIN 5"/>
    <property type="match status" value="1"/>
</dbReference>
<keyword evidence="2" id="KW-1015">Disulfide bond</keyword>
<name>A0A8X6UHX1_NEPPI</name>
<dbReference type="GO" id="GO:0050808">
    <property type="term" value="P:synapse organization"/>
    <property type="evidence" value="ECO:0007669"/>
    <property type="project" value="TreeGrafter"/>
</dbReference>
<evidence type="ECO:0000259" key="5">
    <source>
        <dbReference type="PROSITE" id="PS50835"/>
    </source>
</evidence>
<feature type="domain" description="Ig-like" evidence="5">
    <location>
        <begin position="414"/>
        <end position="504"/>
    </location>
</feature>
<dbReference type="InterPro" id="IPR013783">
    <property type="entry name" value="Ig-like_fold"/>
</dbReference>
<dbReference type="FunFam" id="2.60.40.10:FF:000333">
    <property type="entry name" value="Down syndrome cell adhesion molecule"/>
    <property type="match status" value="6"/>
</dbReference>
<organism evidence="6 7">
    <name type="scientific">Nephila pilipes</name>
    <name type="common">Giant wood spider</name>
    <name type="synonym">Nephila maculata</name>
    <dbReference type="NCBI Taxonomy" id="299642"/>
    <lineage>
        <taxon>Eukaryota</taxon>
        <taxon>Metazoa</taxon>
        <taxon>Ecdysozoa</taxon>
        <taxon>Arthropoda</taxon>
        <taxon>Chelicerata</taxon>
        <taxon>Arachnida</taxon>
        <taxon>Araneae</taxon>
        <taxon>Araneomorphae</taxon>
        <taxon>Entelegynae</taxon>
        <taxon>Araneoidea</taxon>
        <taxon>Nephilidae</taxon>
        <taxon>Nephila</taxon>
    </lineage>
</organism>
<dbReference type="InterPro" id="IPR036179">
    <property type="entry name" value="Ig-like_dom_sf"/>
</dbReference>
<dbReference type="Gene3D" id="2.60.40.10">
    <property type="entry name" value="Immunoglobulins"/>
    <property type="match status" value="6"/>
</dbReference>
<evidence type="ECO:0000313" key="7">
    <source>
        <dbReference type="Proteomes" id="UP000887013"/>
    </source>
</evidence>
<comment type="caution">
    <text evidence="6">The sequence shown here is derived from an EMBL/GenBank/DDBJ whole genome shotgun (WGS) entry which is preliminary data.</text>
</comment>
<dbReference type="InterPro" id="IPR003598">
    <property type="entry name" value="Ig_sub2"/>
</dbReference>
<evidence type="ECO:0000313" key="6">
    <source>
        <dbReference type="EMBL" id="GFU34771.1"/>
    </source>
</evidence>
<evidence type="ECO:0000256" key="3">
    <source>
        <dbReference type="ARBA" id="ARBA00023319"/>
    </source>
</evidence>
<keyword evidence="1 4" id="KW-0732">Signal</keyword>
<dbReference type="InterPro" id="IPR050958">
    <property type="entry name" value="Cell_Adh-Cytoskel_Orgn"/>
</dbReference>
<sequence length="630" mass="69430">MAGRLKLTAAVICILLSVILADSGTPNIKTFHFSNVLELGMRESVQCTVISGDPPYEFTWFKDGRPLVDLRDVSVRKSDDFMSTLVITKVNADSNGNYTCRVSNSAGYDEKSAVLSVKESGVPKINPFHFSGELDVGMRASVQCAVIYGDPPFEFSWSKDGHKLMDARGVSVRTFDDFTSTLVISKVDADSNGNYSCKAANSKGFDEKAALLLVKDEGIPKIGPFHFHGDLVVGMRTSVLCAVIFGDPPFEFSWSKDGHKLSEVRSISVKNIDDFTSNLAISKVDADSNGNYTCRASNSKGFDEKSALLSVKELGAPKVNPFNFFGELDVGMRASVHCAVIYGDIPFEFMWLKDGQPLADSRGISFRKTDEYTSNLVISKVDADSNGNYTCRVTNSKGSDERSAVLSVKGPGEPKIKSFHFSNELELGMRESVHCNVLYGDTPFEFAWFKDGQSLMEARGISVRKTDDYNSNLVILKVDADSNGNYTCRASNSKGFDEKSAMLSVKDSGEPKIKAFHFSNDLELGMRESVQCTVKSGDPPFEFSWYKDGLTLVDMRDISVHKTDNFMSTLVISKVNSDSNGNYTCRVSNKVGFDEKSAILSVKGEWLHACVFEIVQQNLVLCLVKYRNSF</sequence>
<protein>
    <submittedName>
        <fullName evidence="6">Titin</fullName>
    </submittedName>
</protein>
<dbReference type="Proteomes" id="UP000887013">
    <property type="component" value="Unassembled WGS sequence"/>
</dbReference>
<dbReference type="EMBL" id="BMAW01130356">
    <property type="protein sequence ID" value="GFU34771.1"/>
    <property type="molecule type" value="Genomic_DNA"/>
</dbReference>
<gene>
    <name evidence="6" type="primary">Ttn</name>
    <name evidence="6" type="ORF">NPIL_546591</name>
</gene>
<dbReference type="InterPro" id="IPR007110">
    <property type="entry name" value="Ig-like_dom"/>
</dbReference>
<dbReference type="Pfam" id="PF07679">
    <property type="entry name" value="I-set"/>
    <property type="match status" value="6"/>
</dbReference>
<evidence type="ECO:0000256" key="4">
    <source>
        <dbReference type="SAM" id="SignalP"/>
    </source>
</evidence>
<accession>A0A8X6UHX1</accession>
<dbReference type="GO" id="GO:0043025">
    <property type="term" value="C:neuronal cell body"/>
    <property type="evidence" value="ECO:0007669"/>
    <property type="project" value="TreeGrafter"/>
</dbReference>
<proteinExistence type="predicted"/>
<dbReference type="InterPro" id="IPR003599">
    <property type="entry name" value="Ig_sub"/>
</dbReference>
<dbReference type="GO" id="GO:0005886">
    <property type="term" value="C:plasma membrane"/>
    <property type="evidence" value="ECO:0007669"/>
    <property type="project" value="TreeGrafter"/>
</dbReference>
<evidence type="ECO:0000256" key="2">
    <source>
        <dbReference type="ARBA" id="ARBA00023157"/>
    </source>
</evidence>
<dbReference type="AlphaFoldDB" id="A0A8X6UHX1"/>
<feature type="domain" description="Ig-like" evidence="5">
    <location>
        <begin position="511"/>
        <end position="601"/>
    </location>
</feature>
<dbReference type="InterPro" id="IPR013098">
    <property type="entry name" value="Ig_I-set"/>
</dbReference>
<dbReference type="GO" id="GO:0030424">
    <property type="term" value="C:axon"/>
    <property type="evidence" value="ECO:0007669"/>
    <property type="project" value="TreeGrafter"/>
</dbReference>
<feature type="chain" id="PRO_5036459157" evidence="4">
    <location>
        <begin position="22"/>
        <end position="630"/>
    </location>
</feature>
<feature type="signal peptide" evidence="4">
    <location>
        <begin position="1"/>
        <end position="21"/>
    </location>
</feature>
<feature type="domain" description="Ig-like" evidence="5">
    <location>
        <begin position="26"/>
        <end position="116"/>
    </location>
</feature>
<dbReference type="PROSITE" id="PS50835">
    <property type="entry name" value="IG_LIKE"/>
    <property type="match status" value="6"/>
</dbReference>
<evidence type="ECO:0000256" key="1">
    <source>
        <dbReference type="ARBA" id="ARBA00022729"/>
    </source>
</evidence>
<keyword evidence="3" id="KW-0393">Immunoglobulin domain</keyword>
<dbReference type="PANTHER" id="PTHR45080:SF8">
    <property type="entry name" value="IG-LIKE DOMAIN-CONTAINING PROTEIN"/>
    <property type="match status" value="1"/>
</dbReference>
<dbReference type="SMART" id="SM00409">
    <property type="entry name" value="IG"/>
    <property type="match status" value="6"/>
</dbReference>
<feature type="domain" description="Ig-like" evidence="5">
    <location>
        <begin position="220"/>
        <end position="310"/>
    </location>
</feature>
<dbReference type="SUPFAM" id="SSF48726">
    <property type="entry name" value="Immunoglobulin"/>
    <property type="match status" value="6"/>
</dbReference>
<feature type="domain" description="Ig-like" evidence="5">
    <location>
        <begin position="123"/>
        <end position="212"/>
    </location>
</feature>
<keyword evidence="7" id="KW-1185">Reference proteome</keyword>
<reference evidence="6" key="1">
    <citation type="submission" date="2020-08" db="EMBL/GenBank/DDBJ databases">
        <title>Multicomponent nature underlies the extraordinary mechanical properties of spider dragline silk.</title>
        <authorList>
            <person name="Kono N."/>
            <person name="Nakamura H."/>
            <person name="Mori M."/>
            <person name="Yoshida Y."/>
            <person name="Ohtoshi R."/>
            <person name="Malay A.D."/>
            <person name="Moran D.A.P."/>
            <person name="Tomita M."/>
            <person name="Numata K."/>
            <person name="Arakawa K."/>
        </authorList>
    </citation>
    <scope>NUCLEOTIDE SEQUENCE</scope>
</reference>
<feature type="domain" description="Ig-like" evidence="5">
    <location>
        <begin position="317"/>
        <end position="407"/>
    </location>
</feature>
<dbReference type="SMART" id="SM00408">
    <property type="entry name" value="IGc2"/>
    <property type="match status" value="6"/>
</dbReference>